<dbReference type="PROSITE" id="PS50965">
    <property type="entry name" value="NERD"/>
    <property type="match status" value="1"/>
</dbReference>
<dbReference type="RefSeq" id="WP_214508553.1">
    <property type="nucleotide sequence ID" value="NZ_JAHEPS010000011.1"/>
</dbReference>
<dbReference type="Gene3D" id="3.40.50.300">
    <property type="entry name" value="P-loop containing nucleotide triphosphate hydrolases"/>
    <property type="match status" value="2"/>
</dbReference>
<dbReference type="SUPFAM" id="SSF52540">
    <property type="entry name" value="P-loop containing nucleoside triphosphate hydrolases"/>
    <property type="match status" value="1"/>
</dbReference>
<dbReference type="InterPro" id="IPR027417">
    <property type="entry name" value="P-loop_NTPase"/>
</dbReference>
<proteinExistence type="predicted"/>
<reference evidence="2 3" key="1">
    <citation type="submission" date="2021-05" db="EMBL/GenBank/DDBJ databases">
        <title>Shewanella sp. JM162201.</title>
        <authorList>
            <person name="Xu S."/>
            <person name="Li A."/>
        </authorList>
    </citation>
    <scope>NUCLEOTIDE SEQUENCE [LARGE SCALE GENOMIC DNA]</scope>
    <source>
        <strain evidence="2 3">JM162201</strain>
    </source>
</reference>
<feature type="domain" description="NERD" evidence="1">
    <location>
        <begin position="11"/>
        <end position="127"/>
    </location>
</feature>
<dbReference type="Pfam" id="PF08378">
    <property type="entry name" value="NERD"/>
    <property type="match status" value="1"/>
</dbReference>
<protein>
    <submittedName>
        <fullName evidence="2">NERD domain-containing protein</fullName>
    </submittedName>
</protein>
<evidence type="ECO:0000259" key="1">
    <source>
        <dbReference type="PROSITE" id="PS50965"/>
    </source>
</evidence>
<sequence length="550" mass="62365">MDTLPQVVFKFPSSAERKIFDALKEAELPSATALHSLNLPEHDYKQWAEADFVIVSPKGVLVLEVKGGRVRCERGQWVMTDRGGADHIKRESPLDQARSARFALQKRLEGVIPTDLLNRVNFGFGLMFPDVVFEESSVEWDAALIFDAVTYDRRQCKVWIEKLYRYWSEKTGRKELLSDSEVASLIKAMRPDLDRVPALISRVGTAVEDLVQLTADQYRYLDGLLLQPRVVVEGGAGTGKTFLAAEASRRLSRSGKEVLYICRSPVLAWNMREKLNTSMVDVLDYSALIEKSQKGRLPDFDVLVVDEGQDFLDMDSILFLDGLFDGGLEKGHWLFFMDSNNQGSMYEDIEPDAKAYLQSAGIPWPLYDNCRNTRQIATATMLLTGGDIGRAKVKGDGLKVEYIYCLDEADAVHEVEKKLTRWIDDEHVLPGDITVLSMTDWEHSLIGNLNKRWRRRFQVVDATAGCQWHQSSVTFSRVLDFKGLENRYIILVDLELFKGLKADISKLYVGMTRANAVVSLIVPQLLKPKFDQYQLDNLPALRAHLMDEEN</sequence>
<dbReference type="InterPro" id="IPR011528">
    <property type="entry name" value="NERD"/>
</dbReference>
<dbReference type="EMBL" id="JAHEPS010000011">
    <property type="protein sequence ID" value="MBT1446351.1"/>
    <property type="molecule type" value="Genomic_DNA"/>
</dbReference>
<dbReference type="Proteomes" id="UP001195903">
    <property type="component" value="Unassembled WGS sequence"/>
</dbReference>
<dbReference type="Pfam" id="PF13604">
    <property type="entry name" value="AAA_30"/>
    <property type="match status" value="1"/>
</dbReference>
<organism evidence="2 3">
    <name type="scientific">Shewanella jiangmenensis</name>
    <dbReference type="NCBI Taxonomy" id="2837387"/>
    <lineage>
        <taxon>Bacteria</taxon>
        <taxon>Pseudomonadati</taxon>
        <taxon>Pseudomonadota</taxon>
        <taxon>Gammaproteobacteria</taxon>
        <taxon>Alteromonadales</taxon>
        <taxon>Shewanellaceae</taxon>
        <taxon>Shewanella</taxon>
    </lineage>
</organism>
<evidence type="ECO:0000313" key="2">
    <source>
        <dbReference type="EMBL" id="MBT1446351.1"/>
    </source>
</evidence>
<accession>A0ABS5V9D5</accession>
<evidence type="ECO:0000313" key="3">
    <source>
        <dbReference type="Proteomes" id="UP001195903"/>
    </source>
</evidence>
<comment type="caution">
    <text evidence="2">The sequence shown here is derived from an EMBL/GenBank/DDBJ whole genome shotgun (WGS) entry which is preliminary data.</text>
</comment>
<gene>
    <name evidence="2" type="ORF">KJI95_17800</name>
</gene>
<name>A0ABS5V9D5_9GAMM</name>
<keyword evidence="3" id="KW-1185">Reference proteome</keyword>